<evidence type="ECO:0000256" key="1">
    <source>
        <dbReference type="SAM" id="MobiDB-lite"/>
    </source>
</evidence>
<sequence length="122" mass="12304">MDSGASLGRRGKGEKGRGRSRLGMKTALSPSPPAPPAPPSAFQSAPPARPSSSPSPAAPTSSPAPAPVVPASSPTGQASSPPQGVGLPPMPPQEVRLGALPPNFSSEQGNQHAPNFWIKRTM</sequence>
<dbReference type="Proteomes" id="UP000000768">
    <property type="component" value="Chromosome 3"/>
</dbReference>
<feature type="compositionally biased region" description="Pro residues" evidence="1">
    <location>
        <begin position="30"/>
        <end position="39"/>
    </location>
</feature>
<gene>
    <name evidence="2" type="ORF">SORBI_3003G407500</name>
</gene>
<organism evidence="2 3">
    <name type="scientific">Sorghum bicolor</name>
    <name type="common">Sorghum</name>
    <name type="synonym">Sorghum vulgare</name>
    <dbReference type="NCBI Taxonomy" id="4558"/>
    <lineage>
        <taxon>Eukaryota</taxon>
        <taxon>Viridiplantae</taxon>
        <taxon>Streptophyta</taxon>
        <taxon>Embryophyta</taxon>
        <taxon>Tracheophyta</taxon>
        <taxon>Spermatophyta</taxon>
        <taxon>Magnoliopsida</taxon>
        <taxon>Liliopsida</taxon>
        <taxon>Poales</taxon>
        <taxon>Poaceae</taxon>
        <taxon>PACMAD clade</taxon>
        <taxon>Panicoideae</taxon>
        <taxon>Andropogonodae</taxon>
        <taxon>Andropogoneae</taxon>
        <taxon>Sorghinae</taxon>
        <taxon>Sorghum</taxon>
    </lineage>
</organism>
<evidence type="ECO:0000313" key="2">
    <source>
        <dbReference type="EMBL" id="KXG34015.1"/>
    </source>
</evidence>
<dbReference type="STRING" id="4558.A0A1B6Q7X4"/>
<dbReference type="AlphaFoldDB" id="A0A1B6Q7X4"/>
<dbReference type="EMBL" id="CM000762">
    <property type="protein sequence ID" value="KXG34015.1"/>
    <property type="molecule type" value="Genomic_DNA"/>
</dbReference>
<protein>
    <submittedName>
        <fullName evidence="2">Uncharacterized protein</fullName>
    </submittedName>
</protein>
<accession>A0A1B6Q7X4</accession>
<reference evidence="3" key="2">
    <citation type="journal article" date="2018" name="Plant J.">
        <title>The Sorghum bicolor reference genome: improved assembly, gene annotations, a transcriptome atlas, and signatures of genome organization.</title>
        <authorList>
            <person name="McCormick R.F."/>
            <person name="Truong S.K."/>
            <person name="Sreedasyam A."/>
            <person name="Jenkins J."/>
            <person name="Shu S."/>
            <person name="Sims D."/>
            <person name="Kennedy M."/>
            <person name="Amirebrahimi M."/>
            <person name="Weers B.D."/>
            <person name="McKinley B."/>
            <person name="Mattison A."/>
            <person name="Morishige D.T."/>
            <person name="Grimwood J."/>
            <person name="Schmutz J."/>
            <person name="Mullet J.E."/>
        </authorList>
    </citation>
    <scope>NUCLEOTIDE SEQUENCE [LARGE SCALE GENOMIC DNA]</scope>
    <source>
        <strain evidence="3">cv. BTx623</strain>
    </source>
</reference>
<feature type="compositionally biased region" description="Low complexity" evidence="1">
    <location>
        <begin position="40"/>
        <end position="61"/>
    </location>
</feature>
<reference evidence="2 3" key="1">
    <citation type="journal article" date="2009" name="Nature">
        <title>The Sorghum bicolor genome and the diversification of grasses.</title>
        <authorList>
            <person name="Paterson A.H."/>
            <person name="Bowers J.E."/>
            <person name="Bruggmann R."/>
            <person name="Dubchak I."/>
            <person name="Grimwood J."/>
            <person name="Gundlach H."/>
            <person name="Haberer G."/>
            <person name="Hellsten U."/>
            <person name="Mitros T."/>
            <person name="Poliakov A."/>
            <person name="Schmutz J."/>
            <person name="Spannagl M."/>
            <person name="Tang H."/>
            <person name="Wang X."/>
            <person name="Wicker T."/>
            <person name="Bharti A.K."/>
            <person name="Chapman J."/>
            <person name="Feltus F.A."/>
            <person name="Gowik U."/>
            <person name="Grigoriev I.V."/>
            <person name="Lyons E."/>
            <person name="Maher C.A."/>
            <person name="Martis M."/>
            <person name="Narechania A."/>
            <person name="Otillar R.P."/>
            <person name="Penning B.W."/>
            <person name="Salamov A.A."/>
            <person name="Wang Y."/>
            <person name="Zhang L."/>
            <person name="Carpita N.C."/>
            <person name="Freeling M."/>
            <person name="Gingle A.R."/>
            <person name="Hash C.T."/>
            <person name="Keller B."/>
            <person name="Klein P."/>
            <person name="Kresovich S."/>
            <person name="McCann M.C."/>
            <person name="Ming R."/>
            <person name="Peterson D.G."/>
            <person name="Mehboob-ur-Rahman"/>
            <person name="Ware D."/>
            <person name="Westhoff P."/>
            <person name="Mayer K.F."/>
            <person name="Messing J."/>
            <person name="Rokhsar D.S."/>
        </authorList>
    </citation>
    <scope>NUCLEOTIDE SEQUENCE [LARGE SCALE GENOMIC DNA]</scope>
    <source>
        <strain evidence="3">cv. BTx623</strain>
    </source>
</reference>
<evidence type="ECO:0000313" key="3">
    <source>
        <dbReference type="Proteomes" id="UP000000768"/>
    </source>
</evidence>
<feature type="region of interest" description="Disordered" evidence="1">
    <location>
        <begin position="1"/>
        <end position="122"/>
    </location>
</feature>
<dbReference type="Gramene" id="KXG34015">
    <property type="protein sequence ID" value="KXG34015"/>
    <property type="gene ID" value="SORBI_3003G407500"/>
</dbReference>
<keyword evidence="3" id="KW-1185">Reference proteome</keyword>
<dbReference type="InParanoid" id="A0A1B6Q7X4"/>
<name>A0A1B6Q7X4_SORBI</name>
<proteinExistence type="predicted"/>
<feature type="compositionally biased region" description="Polar residues" evidence="1">
    <location>
        <begin position="103"/>
        <end position="113"/>
    </location>
</feature>